<name>A0A4Y2HCJ3_ARAVE</name>
<protein>
    <submittedName>
        <fullName evidence="1">Uncharacterized protein</fullName>
    </submittedName>
</protein>
<reference evidence="1 2" key="1">
    <citation type="journal article" date="2019" name="Sci. Rep.">
        <title>Orb-weaving spider Araneus ventricosus genome elucidates the spidroin gene catalogue.</title>
        <authorList>
            <person name="Kono N."/>
            <person name="Nakamura H."/>
            <person name="Ohtoshi R."/>
            <person name="Moran D.A.P."/>
            <person name="Shinohara A."/>
            <person name="Yoshida Y."/>
            <person name="Fujiwara M."/>
            <person name="Mori M."/>
            <person name="Tomita M."/>
            <person name="Arakawa K."/>
        </authorList>
    </citation>
    <scope>NUCLEOTIDE SEQUENCE [LARGE SCALE GENOMIC DNA]</scope>
</reference>
<sequence length="105" mass="12032">MFNLLEIKLKHHSLGLGVKGGDSERITPGLHQDRYQGLQHPETPIAFLVGLLGRRCRRDPNTIPRCLVSEKLLQDFTSLSEIDNTAKYIRFLLIYARDKENDICL</sequence>
<organism evidence="1 2">
    <name type="scientific">Araneus ventricosus</name>
    <name type="common">Orbweaver spider</name>
    <name type="synonym">Epeira ventricosa</name>
    <dbReference type="NCBI Taxonomy" id="182803"/>
    <lineage>
        <taxon>Eukaryota</taxon>
        <taxon>Metazoa</taxon>
        <taxon>Ecdysozoa</taxon>
        <taxon>Arthropoda</taxon>
        <taxon>Chelicerata</taxon>
        <taxon>Arachnida</taxon>
        <taxon>Araneae</taxon>
        <taxon>Araneomorphae</taxon>
        <taxon>Entelegynae</taxon>
        <taxon>Araneoidea</taxon>
        <taxon>Araneidae</taxon>
        <taxon>Araneus</taxon>
    </lineage>
</organism>
<evidence type="ECO:0000313" key="1">
    <source>
        <dbReference type="EMBL" id="GBM62999.1"/>
    </source>
</evidence>
<dbReference type="Proteomes" id="UP000499080">
    <property type="component" value="Unassembled WGS sequence"/>
</dbReference>
<comment type="caution">
    <text evidence="1">The sequence shown here is derived from an EMBL/GenBank/DDBJ whole genome shotgun (WGS) entry which is preliminary data.</text>
</comment>
<proteinExistence type="predicted"/>
<accession>A0A4Y2HCJ3</accession>
<keyword evidence="2" id="KW-1185">Reference proteome</keyword>
<evidence type="ECO:0000313" key="2">
    <source>
        <dbReference type="Proteomes" id="UP000499080"/>
    </source>
</evidence>
<dbReference type="EMBL" id="BGPR01001846">
    <property type="protein sequence ID" value="GBM62999.1"/>
    <property type="molecule type" value="Genomic_DNA"/>
</dbReference>
<gene>
    <name evidence="1" type="ORF">AVEN_12278_1</name>
</gene>
<dbReference type="AlphaFoldDB" id="A0A4Y2HCJ3"/>